<gene>
    <name evidence="2" type="ORF">K458DRAFT_489840</name>
</gene>
<organism evidence="2 3">
    <name type="scientific">Lentithecium fluviatile CBS 122367</name>
    <dbReference type="NCBI Taxonomy" id="1168545"/>
    <lineage>
        <taxon>Eukaryota</taxon>
        <taxon>Fungi</taxon>
        <taxon>Dikarya</taxon>
        <taxon>Ascomycota</taxon>
        <taxon>Pezizomycotina</taxon>
        <taxon>Dothideomycetes</taxon>
        <taxon>Pleosporomycetidae</taxon>
        <taxon>Pleosporales</taxon>
        <taxon>Massarineae</taxon>
        <taxon>Lentitheciaceae</taxon>
        <taxon>Lentithecium</taxon>
    </lineage>
</organism>
<dbReference type="Proteomes" id="UP000799291">
    <property type="component" value="Unassembled WGS sequence"/>
</dbReference>
<accession>A0A6G1IQY9</accession>
<evidence type="ECO:0000313" key="2">
    <source>
        <dbReference type="EMBL" id="KAF2680664.1"/>
    </source>
</evidence>
<keyword evidence="3" id="KW-1185">Reference proteome</keyword>
<sequence length="228" mass="26195">MEPSPTLGPPVHANQTKLPGYKDIARLAEEPYDTENPATEHEPRGDFEATRSQQASGLPWPSMQSRPPRQLDPIYTAQFTQPNQFTGSDSVNQFGGLVRQQPTNTRYICSPQRRHFPGRRYELGPWIAERILRGVGSQLTHEEKNTLRTAHELRRVKESIWNDMSLTDTNSPPRDAERYFTRRLAMRATYLWAENQHLVGFAEIATTLSLPPAYLKTWIHRYGQMPIV</sequence>
<feature type="compositionally biased region" description="Basic and acidic residues" evidence="1">
    <location>
        <begin position="38"/>
        <end position="49"/>
    </location>
</feature>
<proteinExistence type="predicted"/>
<protein>
    <submittedName>
        <fullName evidence="2">Uncharacterized protein</fullName>
    </submittedName>
</protein>
<dbReference type="EMBL" id="MU005595">
    <property type="protein sequence ID" value="KAF2680664.1"/>
    <property type="molecule type" value="Genomic_DNA"/>
</dbReference>
<dbReference type="AlphaFoldDB" id="A0A6G1IQY9"/>
<evidence type="ECO:0000313" key="3">
    <source>
        <dbReference type="Proteomes" id="UP000799291"/>
    </source>
</evidence>
<feature type="compositionally biased region" description="Polar residues" evidence="1">
    <location>
        <begin position="50"/>
        <end position="67"/>
    </location>
</feature>
<evidence type="ECO:0000256" key="1">
    <source>
        <dbReference type="SAM" id="MobiDB-lite"/>
    </source>
</evidence>
<name>A0A6G1IQY9_9PLEO</name>
<feature type="region of interest" description="Disordered" evidence="1">
    <location>
        <begin position="1"/>
        <end position="70"/>
    </location>
</feature>
<reference evidence="2" key="1">
    <citation type="journal article" date="2020" name="Stud. Mycol.">
        <title>101 Dothideomycetes genomes: a test case for predicting lifestyles and emergence of pathogens.</title>
        <authorList>
            <person name="Haridas S."/>
            <person name="Albert R."/>
            <person name="Binder M."/>
            <person name="Bloem J."/>
            <person name="Labutti K."/>
            <person name="Salamov A."/>
            <person name="Andreopoulos B."/>
            <person name="Baker S."/>
            <person name="Barry K."/>
            <person name="Bills G."/>
            <person name="Bluhm B."/>
            <person name="Cannon C."/>
            <person name="Castanera R."/>
            <person name="Culley D."/>
            <person name="Daum C."/>
            <person name="Ezra D."/>
            <person name="Gonzalez J."/>
            <person name="Henrissat B."/>
            <person name="Kuo A."/>
            <person name="Liang C."/>
            <person name="Lipzen A."/>
            <person name="Lutzoni F."/>
            <person name="Magnuson J."/>
            <person name="Mondo S."/>
            <person name="Nolan M."/>
            <person name="Ohm R."/>
            <person name="Pangilinan J."/>
            <person name="Park H.-J."/>
            <person name="Ramirez L."/>
            <person name="Alfaro M."/>
            <person name="Sun H."/>
            <person name="Tritt A."/>
            <person name="Yoshinaga Y."/>
            <person name="Zwiers L.-H."/>
            <person name="Turgeon B."/>
            <person name="Goodwin S."/>
            <person name="Spatafora J."/>
            <person name="Crous P."/>
            <person name="Grigoriev I."/>
        </authorList>
    </citation>
    <scope>NUCLEOTIDE SEQUENCE</scope>
    <source>
        <strain evidence="2">CBS 122367</strain>
    </source>
</reference>